<dbReference type="AlphaFoldDB" id="A0A9Q3JX83"/>
<organism evidence="1 2">
    <name type="scientific">Austropuccinia psidii MF-1</name>
    <dbReference type="NCBI Taxonomy" id="1389203"/>
    <lineage>
        <taxon>Eukaryota</taxon>
        <taxon>Fungi</taxon>
        <taxon>Dikarya</taxon>
        <taxon>Basidiomycota</taxon>
        <taxon>Pucciniomycotina</taxon>
        <taxon>Pucciniomycetes</taxon>
        <taxon>Pucciniales</taxon>
        <taxon>Sphaerophragmiaceae</taxon>
        <taxon>Austropuccinia</taxon>
    </lineage>
</organism>
<name>A0A9Q3JX83_9BASI</name>
<protein>
    <submittedName>
        <fullName evidence="1">Uncharacterized protein</fullName>
    </submittedName>
</protein>
<sequence>MLYAIIKWIAVSIRSSRFLCGFTDISLSASPPSMLSWVAHCFDLLKQEARYSTSPRSSPRALVKFDVGATYGLGATTSYETKLLD</sequence>
<dbReference type="Proteomes" id="UP000765509">
    <property type="component" value="Unassembled WGS sequence"/>
</dbReference>
<gene>
    <name evidence="1" type="ORF">O181_109396</name>
</gene>
<dbReference type="EMBL" id="AVOT02084834">
    <property type="protein sequence ID" value="MBW0569681.1"/>
    <property type="molecule type" value="Genomic_DNA"/>
</dbReference>
<proteinExistence type="predicted"/>
<keyword evidence="2" id="KW-1185">Reference proteome</keyword>
<evidence type="ECO:0000313" key="2">
    <source>
        <dbReference type="Proteomes" id="UP000765509"/>
    </source>
</evidence>
<accession>A0A9Q3JX83</accession>
<reference evidence="1" key="1">
    <citation type="submission" date="2021-03" db="EMBL/GenBank/DDBJ databases">
        <title>Draft genome sequence of rust myrtle Austropuccinia psidii MF-1, a brazilian biotype.</title>
        <authorList>
            <person name="Quecine M.C."/>
            <person name="Pachon D.M.R."/>
            <person name="Bonatelli M.L."/>
            <person name="Correr F.H."/>
            <person name="Franceschini L.M."/>
            <person name="Leite T.F."/>
            <person name="Margarido G.R.A."/>
            <person name="Almeida C.A."/>
            <person name="Ferrarezi J.A."/>
            <person name="Labate C.A."/>
        </authorList>
    </citation>
    <scope>NUCLEOTIDE SEQUENCE</scope>
    <source>
        <strain evidence="1">MF-1</strain>
    </source>
</reference>
<evidence type="ECO:0000313" key="1">
    <source>
        <dbReference type="EMBL" id="MBW0569681.1"/>
    </source>
</evidence>
<comment type="caution">
    <text evidence="1">The sequence shown here is derived from an EMBL/GenBank/DDBJ whole genome shotgun (WGS) entry which is preliminary data.</text>
</comment>